<evidence type="ECO:0000256" key="12">
    <source>
        <dbReference type="RuleBase" id="RU003357"/>
    </source>
</evidence>
<keyword evidence="13" id="KW-0732">Signal</keyword>
<evidence type="ECO:0000256" key="11">
    <source>
        <dbReference type="PROSITE-ProRule" id="PRU01360"/>
    </source>
</evidence>
<keyword evidence="8 12" id="KW-0798">TonB box</keyword>
<name>A0ABW0EDI4_9BACT</name>
<keyword evidence="16" id="KW-0675">Receptor</keyword>
<dbReference type="InterPro" id="IPR039426">
    <property type="entry name" value="TonB-dep_rcpt-like"/>
</dbReference>
<keyword evidence="2 11" id="KW-0813">Transport</keyword>
<dbReference type="PANTHER" id="PTHR32552">
    <property type="entry name" value="FERRICHROME IRON RECEPTOR-RELATED"/>
    <property type="match status" value="1"/>
</dbReference>
<feature type="chain" id="PRO_5045770957" evidence="13">
    <location>
        <begin position="19"/>
        <end position="755"/>
    </location>
</feature>
<dbReference type="SUPFAM" id="SSF49464">
    <property type="entry name" value="Carboxypeptidase regulatory domain-like"/>
    <property type="match status" value="1"/>
</dbReference>
<evidence type="ECO:0000256" key="7">
    <source>
        <dbReference type="ARBA" id="ARBA00023065"/>
    </source>
</evidence>
<dbReference type="SUPFAM" id="SSF56935">
    <property type="entry name" value="Porins"/>
    <property type="match status" value="1"/>
</dbReference>
<evidence type="ECO:0000256" key="13">
    <source>
        <dbReference type="SAM" id="SignalP"/>
    </source>
</evidence>
<evidence type="ECO:0000256" key="10">
    <source>
        <dbReference type="ARBA" id="ARBA00023237"/>
    </source>
</evidence>
<sequence length="755" mass="84064">MKFFLLFLLFFLPFLASAQGRLQGRILDSQTQRPLVGVAISLLGNTAGTVSDAEGDFTLTFEDEKDSVLVSLVGYQSQRLPIAGSFLEVWLQPVVKALQEVVVRGYETDKPLLKTAGSIGLLTPKELERFNQNSLVPAMNTLPGVRMEERATASYRISIRGSSLRAPFGVRNVKVYLNEIPLVEANGTLPLNLLEAATIGRIEVLKGPAGSVYGAGTGGTILFETVKPEPNESSDAAQVTIGSFGLQKYAFQTVASNKRSSILVRYDKQKLDGYREQSAMNRDVVLLSGNLKPTEKQTFNFHAYYSKLYYELPGALTKEQFDENPRQARQVNKDQNASLNLNGLNIGLNHNYTFNENWSNATSIFGVFSFLDHPFTTDYERNTNQAFGGRTRTTYQTNFGEVHVRFSLGAEAQRSFVSSRHYQNIKGAAGNLNFDDEVTAQQGFVFAKAEADLPGNITATLGGSFSGLQYELNRLSDVTQTNVGKHERSFEPQFSPRLALNKLLSEKIAVHGSISQGFSAPTEAEIRPSDGSFNTALQPERGTNYELGFRGNALKDKLFFDVAGFWFKLQETIVSRSTENGTVVFQNAGATKQQGLETSLSYEFLNDEKRYVSGLKIWSNYAYNHFRFQNYRQNDQDFSGNKLTGTPRQTLVSGLDLETRAGFYLNITTVFTDEVPLNDANMVYSESYFVASARTGFRRTFFQKLETEIYAGVENATDKKYSLGHDLNGFGNRYFNAAPGRNFYGGLQAKWLFQP</sequence>
<evidence type="ECO:0000313" key="17">
    <source>
        <dbReference type="Proteomes" id="UP001596161"/>
    </source>
</evidence>
<evidence type="ECO:0000256" key="2">
    <source>
        <dbReference type="ARBA" id="ARBA00022448"/>
    </source>
</evidence>
<keyword evidence="5 11" id="KW-0812">Transmembrane</keyword>
<keyword evidence="10 11" id="KW-0998">Cell outer membrane</keyword>
<evidence type="ECO:0000256" key="9">
    <source>
        <dbReference type="ARBA" id="ARBA00023136"/>
    </source>
</evidence>
<evidence type="ECO:0000256" key="5">
    <source>
        <dbReference type="ARBA" id="ARBA00022692"/>
    </source>
</evidence>
<proteinExistence type="inferred from homology"/>
<comment type="subcellular location">
    <subcellularLocation>
        <location evidence="1 11">Cell outer membrane</location>
        <topology evidence="1 11">Multi-pass membrane protein</topology>
    </subcellularLocation>
</comment>
<feature type="signal peptide" evidence="13">
    <location>
        <begin position="1"/>
        <end position="18"/>
    </location>
</feature>
<dbReference type="InterPro" id="IPR036942">
    <property type="entry name" value="Beta-barrel_TonB_sf"/>
</dbReference>
<comment type="caution">
    <text evidence="16">The sequence shown here is derived from an EMBL/GenBank/DDBJ whole genome shotgun (WGS) entry which is preliminary data.</text>
</comment>
<dbReference type="Pfam" id="PF00593">
    <property type="entry name" value="TonB_dep_Rec_b-barrel"/>
    <property type="match status" value="1"/>
</dbReference>
<keyword evidence="9 11" id="KW-0472">Membrane</keyword>
<feature type="domain" description="TonB-dependent receptor-like beta-barrel" evidence="14">
    <location>
        <begin position="303"/>
        <end position="715"/>
    </location>
</feature>
<dbReference type="Gene3D" id="2.40.170.20">
    <property type="entry name" value="TonB-dependent receptor, beta-barrel domain"/>
    <property type="match status" value="1"/>
</dbReference>
<comment type="similarity">
    <text evidence="11 12">Belongs to the TonB-dependent receptor family.</text>
</comment>
<keyword evidence="3 11" id="KW-1134">Transmembrane beta strand</keyword>
<evidence type="ECO:0000256" key="1">
    <source>
        <dbReference type="ARBA" id="ARBA00004571"/>
    </source>
</evidence>
<reference evidence="17" key="1">
    <citation type="journal article" date="2019" name="Int. J. Syst. Evol. Microbiol.">
        <title>The Global Catalogue of Microorganisms (GCM) 10K type strain sequencing project: providing services to taxonomists for standard genome sequencing and annotation.</title>
        <authorList>
            <consortium name="The Broad Institute Genomics Platform"/>
            <consortium name="The Broad Institute Genome Sequencing Center for Infectious Disease"/>
            <person name="Wu L."/>
            <person name="Ma J."/>
        </authorList>
    </citation>
    <scope>NUCLEOTIDE SEQUENCE [LARGE SCALE GENOMIC DNA]</scope>
    <source>
        <strain evidence="17">KACC 12602</strain>
    </source>
</reference>
<dbReference type="PANTHER" id="PTHR32552:SF81">
    <property type="entry name" value="TONB-DEPENDENT OUTER MEMBRANE RECEPTOR"/>
    <property type="match status" value="1"/>
</dbReference>
<keyword evidence="7" id="KW-0406">Ion transport</keyword>
<dbReference type="InterPro" id="IPR008969">
    <property type="entry name" value="CarboxyPept-like_regulatory"/>
</dbReference>
<gene>
    <name evidence="16" type="ORF">ACFPIB_11975</name>
</gene>
<keyword evidence="4" id="KW-0410">Iron transport</keyword>
<evidence type="ECO:0000256" key="8">
    <source>
        <dbReference type="ARBA" id="ARBA00023077"/>
    </source>
</evidence>
<feature type="domain" description="TonB-dependent receptor plug" evidence="15">
    <location>
        <begin position="113"/>
        <end position="219"/>
    </location>
</feature>
<evidence type="ECO:0000256" key="4">
    <source>
        <dbReference type="ARBA" id="ARBA00022496"/>
    </source>
</evidence>
<dbReference type="EMBL" id="JBHSKT010000006">
    <property type="protein sequence ID" value="MFC5271333.1"/>
    <property type="molecule type" value="Genomic_DNA"/>
</dbReference>
<dbReference type="Pfam" id="PF13715">
    <property type="entry name" value="CarbopepD_reg_2"/>
    <property type="match status" value="1"/>
</dbReference>
<dbReference type="PROSITE" id="PS52016">
    <property type="entry name" value="TONB_DEPENDENT_REC_3"/>
    <property type="match status" value="1"/>
</dbReference>
<dbReference type="RefSeq" id="WP_378017698.1">
    <property type="nucleotide sequence ID" value="NZ_JBHSKT010000006.1"/>
</dbReference>
<dbReference type="InterPro" id="IPR012910">
    <property type="entry name" value="Plug_dom"/>
</dbReference>
<keyword evidence="17" id="KW-1185">Reference proteome</keyword>
<dbReference type="Gene3D" id="2.170.130.10">
    <property type="entry name" value="TonB-dependent receptor, plug domain"/>
    <property type="match status" value="1"/>
</dbReference>
<dbReference type="InterPro" id="IPR000531">
    <property type="entry name" value="Beta-barrel_TonB"/>
</dbReference>
<dbReference type="InterPro" id="IPR037066">
    <property type="entry name" value="Plug_dom_sf"/>
</dbReference>
<evidence type="ECO:0000313" key="16">
    <source>
        <dbReference type="EMBL" id="MFC5271333.1"/>
    </source>
</evidence>
<evidence type="ECO:0000259" key="14">
    <source>
        <dbReference type="Pfam" id="PF00593"/>
    </source>
</evidence>
<dbReference type="Gene3D" id="2.60.40.1120">
    <property type="entry name" value="Carboxypeptidase-like, regulatory domain"/>
    <property type="match status" value="1"/>
</dbReference>
<dbReference type="Proteomes" id="UP001596161">
    <property type="component" value="Unassembled WGS sequence"/>
</dbReference>
<organism evidence="16 17">
    <name type="scientific">Adhaeribacter terreus</name>
    <dbReference type="NCBI Taxonomy" id="529703"/>
    <lineage>
        <taxon>Bacteria</taxon>
        <taxon>Pseudomonadati</taxon>
        <taxon>Bacteroidota</taxon>
        <taxon>Cytophagia</taxon>
        <taxon>Cytophagales</taxon>
        <taxon>Hymenobacteraceae</taxon>
        <taxon>Adhaeribacter</taxon>
    </lineage>
</organism>
<accession>A0ABW0EDI4</accession>
<evidence type="ECO:0000256" key="3">
    <source>
        <dbReference type="ARBA" id="ARBA00022452"/>
    </source>
</evidence>
<evidence type="ECO:0000259" key="15">
    <source>
        <dbReference type="Pfam" id="PF07715"/>
    </source>
</evidence>
<dbReference type="Pfam" id="PF07715">
    <property type="entry name" value="Plug"/>
    <property type="match status" value="1"/>
</dbReference>
<evidence type="ECO:0000256" key="6">
    <source>
        <dbReference type="ARBA" id="ARBA00023004"/>
    </source>
</evidence>
<protein>
    <submittedName>
        <fullName evidence="16">TonB-dependent receptor</fullName>
    </submittedName>
</protein>
<keyword evidence="6" id="KW-0408">Iron</keyword>